<evidence type="ECO:0000259" key="2">
    <source>
        <dbReference type="Pfam" id="PF00582"/>
    </source>
</evidence>
<gene>
    <name evidence="3" type="ORF">GCM10009827_062020</name>
</gene>
<dbReference type="Gene3D" id="3.40.50.12370">
    <property type="match status" value="1"/>
</dbReference>
<protein>
    <submittedName>
        <fullName evidence="3">Universal stress protein</fullName>
    </submittedName>
</protein>
<comment type="caution">
    <text evidence="3">The sequence shown here is derived from an EMBL/GenBank/DDBJ whole genome shotgun (WGS) entry which is preliminary data.</text>
</comment>
<dbReference type="Pfam" id="PF00582">
    <property type="entry name" value="Usp"/>
    <property type="match status" value="2"/>
</dbReference>
<dbReference type="InterPro" id="IPR006016">
    <property type="entry name" value="UspA"/>
</dbReference>
<evidence type="ECO:0000313" key="4">
    <source>
        <dbReference type="Proteomes" id="UP001501470"/>
    </source>
</evidence>
<dbReference type="InterPro" id="IPR014729">
    <property type="entry name" value="Rossmann-like_a/b/a_fold"/>
</dbReference>
<evidence type="ECO:0000256" key="1">
    <source>
        <dbReference type="ARBA" id="ARBA00008791"/>
    </source>
</evidence>
<proteinExistence type="inferred from homology"/>
<dbReference type="RefSeq" id="WP_344505856.1">
    <property type="nucleotide sequence ID" value="NZ_BAAAQD010000013.1"/>
</dbReference>
<dbReference type="PRINTS" id="PR01438">
    <property type="entry name" value="UNVRSLSTRESS"/>
</dbReference>
<evidence type="ECO:0000313" key="3">
    <source>
        <dbReference type="EMBL" id="GAA1535343.1"/>
    </source>
</evidence>
<dbReference type="PANTHER" id="PTHR46268:SF6">
    <property type="entry name" value="UNIVERSAL STRESS PROTEIN UP12"/>
    <property type="match status" value="1"/>
</dbReference>
<feature type="domain" description="UspA" evidence="2">
    <location>
        <begin position="233"/>
        <end position="282"/>
    </location>
</feature>
<dbReference type="Gene3D" id="3.40.50.620">
    <property type="entry name" value="HUPs"/>
    <property type="match status" value="1"/>
</dbReference>
<feature type="domain" description="UspA" evidence="2">
    <location>
        <begin position="1"/>
        <end position="150"/>
    </location>
</feature>
<sequence>MTKRALVCYDGSAAANAALRAGTQLLPDAHAWIAYLWTPPFAEEGLRRRLWAGRDHIEEFVEALRGEGAWRAEQVVVTGVTIARTAGWRAEALTRPTEGGEGFELARTAAALEPDVVLIGSRGLDGFRAVLGSVSDVLVHYSPKPVLVVPYPMLMRDAAAVPGGPVVVGWDGSPGASAAVVAADRLLPEREVVLVSVHDRAEEWPSTPPPDGSRSVKPVLVRPGNGTPGHAIADALGRYAADRSAALVVVGSRGRSAAQEIMLGSVAMATLHHAHRPVLVVPRPHGAPAGTPAGRGAA</sequence>
<name>A0ABP4M2K0_9ACTN</name>
<comment type="similarity">
    <text evidence="1">Belongs to the universal stress protein A family.</text>
</comment>
<accession>A0ABP4M2K0</accession>
<dbReference type="Proteomes" id="UP001501470">
    <property type="component" value="Unassembled WGS sequence"/>
</dbReference>
<keyword evidence="4" id="KW-1185">Reference proteome</keyword>
<dbReference type="SUPFAM" id="SSF52402">
    <property type="entry name" value="Adenine nucleotide alpha hydrolases-like"/>
    <property type="match status" value="2"/>
</dbReference>
<reference evidence="4" key="1">
    <citation type="journal article" date="2019" name="Int. J. Syst. Evol. Microbiol.">
        <title>The Global Catalogue of Microorganisms (GCM) 10K type strain sequencing project: providing services to taxonomists for standard genome sequencing and annotation.</title>
        <authorList>
            <consortium name="The Broad Institute Genomics Platform"/>
            <consortium name="The Broad Institute Genome Sequencing Center for Infectious Disease"/>
            <person name="Wu L."/>
            <person name="Ma J."/>
        </authorList>
    </citation>
    <scope>NUCLEOTIDE SEQUENCE [LARGE SCALE GENOMIC DNA]</scope>
    <source>
        <strain evidence="4">JCM 15933</strain>
    </source>
</reference>
<organism evidence="3 4">
    <name type="scientific">Dactylosporangium maewongense</name>
    <dbReference type="NCBI Taxonomy" id="634393"/>
    <lineage>
        <taxon>Bacteria</taxon>
        <taxon>Bacillati</taxon>
        <taxon>Actinomycetota</taxon>
        <taxon>Actinomycetes</taxon>
        <taxon>Micromonosporales</taxon>
        <taxon>Micromonosporaceae</taxon>
        <taxon>Dactylosporangium</taxon>
    </lineage>
</organism>
<dbReference type="InterPro" id="IPR006015">
    <property type="entry name" value="Universal_stress_UspA"/>
</dbReference>
<dbReference type="CDD" id="cd00293">
    <property type="entry name" value="USP-like"/>
    <property type="match status" value="1"/>
</dbReference>
<dbReference type="PANTHER" id="PTHR46268">
    <property type="entry name" value="STRESS RESPONSE PROTEIN NHAX"/>
    <property type="match status" value="1"/>
</dbReference>
<dbReference type="EMBL" id="BAAAQD010000013">
    <property type="protein sequence ID" value="GAA1535343.1"/>
    <property type="molecule type" value="Genomic_DNA"/>
</dbReference>